<protein>
    <submittedName>
        <fullName evidence="1">Uncharacterized protein</fullName>
    </submittedName>
</protein>
<dbReference type="AlphaFoldDB" id="A0A3S9ACA0"/>
<sequence length="65" mass="7137">MNKHDQSRKDALIKTLIKAKEQAETAKLYLSVNNRDTEDIAAASVALEYVEHALEQLGALVPAAM</sequence>
<dbReference type="Proteomes" id="UP000272528">
    <property type="component" value="Chromosome"/>
</dbReference>
<dbReference type="EMBL" id="CP034437">
    <property type="protein sequence ID" value="AZN43373.1"/>
    <property type="molecule type" value="Genomic_DNA"/>
</dbReference>
<dbReference type="RefSeq" id="WP_126019848.1">
    <property type="nucleotide sequence ID" value="NZ_CP034437.1"/>
</dbReference>
<gene>
    <name evidence="1" type="ORF">EJC50_29530</name>
</gene>
<proteinExistence type="predicted"/>
<dbReference type="KEGG" id="palb:EJC50_29530"/>
<name>A0A3S9ACA0_9BACL</name>
<dbReference type="OrthoDB" id="2652399at2"/>
<accession>A0A3S9ACA0</accession>
<evidence type="ECO:0000313" key="1">
    <source>
        <dbReference type="EMBL" id="AZN43373.1"/>
    </source>
</evidence>
<keyword evidence="2" id="KW-1185">Reference proteome</keyword>
<organism evidence="1 2">
    <name type="scientific">Paenibacillus albus</name>
    <dbReference type="NCBI Taxonomy" id="2495582"/>
    <lineage>
        <taxon>Bacteria</taxon>
        <taxon>Bacillati</taxon>
        <taxon>Bacillota</taxon>
        <taxon>Bacilli</taxon>
        <taxon>Bacillales</taxon>
        <taxon>Paenibacillaceae</taxon>
        <taxon>Paenibacillus</taxon>
    </lineage>
</organism>
<evidence type="ECO:0000313" key="2">
    <source>
        <dbReference type="Proteomes" id="UP000272528"/>
    </source>
</evidence>
<reference evidence="2" key="1">
    <citation type="submission" date="2018-12" db="EMBL/GenBank/DDBJ databases">
        <title>Genome sequence of Peanibacillus sp.</title>
        <authorList>
            <person name="Subramani G."/>
            <person name="Srinivasan S."/>
            <person name="Kim M.K."/>
        </authorList>
    </citation>
    <scope>NUCLEOTIDE SEQUENCE [LARGE SCALE GENOMIC DNA]</scope>
    <source>
        <strain evidence="2">18JY67-1</strain>
    </source>
</reference>